<evidence type="ECO:0000256" key="3">
    <source>
        <dbReference type="ARBA" id="ARBA00022519"/>
    </source>
</evidence>
<evidence type="ECO:0000256" key="6">
    <source>
        <dbReference type="ARBA" id="ARBA00023315"/>
    </source>
</evidence>
<evidence type="ECO:0000313" key="8">
    <source>
        <dbReference type="EMBL" id="GJG27809.1"/>
    </source>
</evidence>
<comment type="subcellular location">
    <subcellularLocation>
        <location evidence="1">Cell inner membrane</location>
    </subcellularLocation>
</comment>
<dbReference type="Proteomes" id="UP000887043">
    <property type="component" value="Unassembled WGS sequence"/>
</dbReference>
<gene>
    <name evidence="9" type="ORF">CIK91_05195</name>
    <name evidence="8" type="ORF">PRRU23_15090</name>
</gene>
<organism evidence="8 11">
    <name type="scientific">Segatella bryantii</name>
    <name type="common">Prevotella bryantii</name>
    <dbReference type="NCBI Taxonomy" id="77095"/>
    <lineage>
        <taxon>Bacteria</taxon>
        <taxon>Pseudomonadati</taxon>
        <taxon>Bacteroidota</taxon>
        <taxon>Bacteroidia</taxon>
        <taxon>Bacteroidales</taxon>
        <taxon>Prevotellaceae</taxon>
        <taxon>Segatella</taxon>
    </lineage>
</organism>
<dbReference type="InterPro" id="IPR004960">
    <property type="entry name" value="LipA_acyltrans"/>
</dbReference>
<accession>A0AA37HXP8</accession>
<evidence type="ECO:0000313" key="11">
    <source>
        <dbReference type="Proteomes" id="UP000887043"/>
    </source>
</evidence>
<dbReference type="GO" id="GO:0009247">
    <property type="term" value="P:glycolipid biosynthetic process"/>
    <property type="evidence" value="ECO:0007669"/>
    <property type="project" value="UniProtKB-ARBA"/>
</dbReference>
<name>A0AA37HXP8_SEGBR</name>
<keyword evidence="6" id="KW-0012">Acyltransferase</keyword>
<evidence type="ECO:0000256" key="7">
    <source>
        <dbReference type="SAM" id="Phobius"/>
    </source>
</evidence>
<keyword evidence="5 7" id="KW-0472">Membrane</keyword>
<keyword evidence="3" id="KW-0997">Cell inner membrane</keyword>
<reference evidence="8" key="2">
    <citation type="submission" date="2021-08" db="EMBL/GenBank/DDBJ databases">
        <title>Prevotella lacticifex sp. nov., isolated from rumen of cow.</title>
        <authorList>
            <person name="Shinkai T."/>
            <person name="Ikeyama N."/>
            <person name="Kumagai M."/>
            <person name="Ohmori H."/>
            <person name="Sakamoto M."/>
            <person name="Ohkuma M."/>
            <person name="Mitsumori M."/>
        </authorList>
    </citation>
    <scope>NUCLEOTIDE SEQUENCE</scope>
    <source>
        <strain evidence="8">DSM 11371</strain>
    </source>
</reference>
<dbReference type="EMBL" id="NPJF01000026">
    <property type="protein sequence ID" value="OYP55742.1"/>
    <property type="molecule type" value="Genomic_DNA"/>
</dbReference>
<evidence type="ECO:0000256" key="4">
    <source>
        <dbReference type="ARBA" id="ARBA00022679"/>
    </source>
</evidence>
<keyword evidence="10" id="KW-1185">Reference proteome</keyword>
<dbReference type="Pfam" id="PF03279">
    <property type="entry name" value="Lip_A_acyltrans"/>
    <property type="match status" value="1"/>
</dbReference>
<dbReference type="AlphaFoldDB" id="A0AA37HXP8"/>
<evidence type="ECO:0000256" key="5">
    <source>
        <dbReference type="ARBA" id="ARBA00023136"/>
    </source>
</evidence>
<dbReference type="RefSeq" id="WP_006283540.1">
    <property type="nucleotide sequence ID" value="NZ_BPTR01000001.1"/>
</dbReference>
<evidence type="ECO:0000313" key="10">
    <source>
        <dbReference type="Proteomes" id="UP000216189"/>
    </source>
</evidence>
<proteinExistence type="predicted"/>
<dbReference type="GO" id="GO:0016746">
    <property type="term" value="F:acyltransferase activity"/>
    <property type="evidence" value="ECO:0007669"/>
    <property type="project" value="UniProtKB-KW"/>
</dbReference>
<evidence type="ECO:0000256" key="2">
    <source>
        <dbReference type="ARBA" id="ARBA00022475"/>
    </source>
</evidence>
<dbReference type="CDD" id="cd07984">
    <property type="entry name" value="LPLAT_LABLAT-like"/>
    <property type="match status" value="1"/>
</dbReference>
<evidence type="ECO:0000256" key="1">
    <source>
        <dbReference type="ARBA" id="ARBA00004533"/>
    </source>
</evidence>
<dbReference type="EMBL" id="BPTR01000001">
    <property type="protein sequence ID" value="GJG27809.1"/>
    <property type="molecule type" value="Genomic_DNA"/>
</dbReference>
<comment type="caution">
    <text evidence="8">The sequence shown here is derived from an EMBL/GenBank/DDBJ whole genome shotgun (WGS) entry which is preliminary data.</text>
</comment>
<protein>
    <submittedName>
        <fullName evidence="8">Acetyltransferase</fullName>
    </submittedName>
</protein>
<reference evidence="9 10" key="1">
    <citation type="submission" date="2017-08" db="EMBL/GenBank/DDBJ databases">
        <title>Comparative genomics of non-oral Prevotella species.</title>
        <authorList>
            <person name="Accetto T."/>
            <person name="Nograsek B."/>
            <person name="Avgustin G."/>
        </authorList>
    </citation>
    <scope>NUCLEOTIDE SEQUENCE [LARGE SCALE GENOMIC DNA]</scope>
    <source>
        <strain evidence="9 10">TC1-1</strain>
    </source>
</reference>
<feature type="transmembrane region" description="Helical" evidence="7">
    <location>
        <begin position="7"/>
        <end position="31"/>
    </location>
</feature>
<dbReference type="PANTHER" id="PTHR30606">
    <property type="entry name" value="LIPID A BIOSYNTHESIS LAUROYL ACYLTRANSFERASE"/>
    <property type="match status" value="1"/>
</dbReference>
<keyword evidence="7" id="KW-0812">Transmembrane</keyword>
<keyword evidence="7" id="KW-1133">Transmembrane helix</keyword>
<dbReference type="PANTHER" id="PTHR30606:SF10">
    <property type="entry name" value="PHOSPHATIDYLINOSITOL MANNOSIDE ACYLTRANSFERASE"/>
    <property type="match status" value="1"/>
</dbReference>
<keyword evidence="4" id="KW-0808">Transferase</keyword>
<evidence type="ECO:0000313" key="9">
    <source>
        <dbReference type="EMBL" id="OYP55742.1"/>
    </source>
</evidence>
<keyword evidence="2" id="KW-1003">Cell membrane</keyword>
<dbReference type="Proteomes" id="UP000216189">
    <property type="component" value="Unassembled WGS sequence"/>
</dbReference>
<dbReference type="GO" id="GO:0005886">
    <property type="term" value="C:plasma membrane"/>
    <property type="evidence" value="ECO:0007669"/>
    <property type="project" value="UniProtKB-SubCell"/>
</dbReference>
<dbReference type="GeneID" id="72479121"/>
<sequence>MKKKLSYIGYLLAYGFWFVMSLLPLKVLYIFSDLLCLLIADVIRYRHQVIWKNLKSSFPEKSDEELKKIERGFYHYFCDYLVETIKLMTMSKEELCKRMTFTGLEEFNQAISEGQSMAVYLGHLGNWEWITAMPYWAPGALCCQLYHPLENEYFDKLFKYVRERQGALCIPMQESLRKIIQFEREGKPLVVGYIADQVPMWWNMHHWLNFLNHDTPVLTGAERIVKHTKQAFVYGDVTRVCRGHYNCEMKVIHRDTKVIRDFEITDIYFQELEKTIRRQPELYLWSHNRWKRTREEFNERFEVVNGKVVPKKKK</sequence>